<dbReference type="NCBIfam" id="TIGR03936">
    <property type="entry name" value="sam_1_link_chp"/>
    <property type="match status" value="1"/>
</dbReference>
<keyword evidence="3" id="KW-1185">Reference proteome</keyword>
<reference evidence="2 3" key="1">
    <citation type="submission" date="2023-04" db="EMBL/GenBank/DDBJ databases">
        <title>Fusibacter bizertensis strain WBS, isolated from littoral bottom sediments of the Arctic seas - biochemical and genomic analysis.</title>
        <authorList>
            <person name="Brioukhanov A.L."/>
        </authorList>
    </citation>
    <scope>NUCLEOTIDE SEQUENCE [LARGE SCALE GENOMIC DNA]</scope>
    <source>
        <strain evidence="2 3">WBS</strain>
    </source>
</reference>
<accession>A0ABT6ND65</accession>
<comment type="caution">
    <text evidence="2">The sequence shown here is derived from an EMBL/GenBank/DDBJ whole genome shotgun (WGS) entry which is preliminary data.</text>
</comment>
<protein>
    <submittedName>
        <fullName evidence="2">TIGR03936 family radical SAM-associated protein</fullName>
    </submittedName>
</protein>
<evidence type="ECO:0000259" key="1">
    <source>
        <dbReference type="Pfam" id="PF10105"/>
    </source>
</evidence>
<feature type="domain" description="DUF2344" evidence="1">
    <location>
        <begin position="4"/>
        <end position="188"/>
    </location>
</feature>
<proteinExistence type="predicted"/>
<name>A0ABT6ND65_9FIRM</name>
<dbReference type="Pfam" id="PF10105">
    <property type="entry name" value="DUF2344"/>
    <property type="match status" value="1"/>
</dbReference>
<gene>
    <name evidence="2" type="ORF">QE109_09420</name>
</gene>
<dbReference type="EMBL" id="JARYZI010000005">
    <property type="protein sequence ID" value="MDH8678365.1"/>
    <property type="molecule type" value="Genomic_DNA"/>
</dbReference>
<evidence type="ECO:0000313" key="2">
    <source>
        <dbReference type="EMBL" id="MDH8678365.1"/>
    </source>
</evidence>
<organism evidence="2 3">
    <name type="scientific">Fusibacter bizertensis</name>
    <dbReference type="NCBI Taxonomy" id="1488331"/>
    <lineage>
        <taxon>Bacteria</taxon>
        <taxon>Bacillati</taxon>
        <taxon>Bacillota</taxon>
        <taxon>Clostridia</taxon>
        <taxon>Eubacteriales</taxon>
        <taxon>Eubacteriales Family XII. Incertae Sedis</taxon>
        <taxon>Fusibacter</taxon>
    </lineage>
</organism>
<dbReference type="Proteomes" id="UP001158045">
    <property type="component" value="Unassembled WGS sequence"/>
</dbReference>
<dbReference type="RefSeq" id="WP_281094208.1">
    <property type="nucleotide sequence ID" value="NZ_JARYZI010000005.1"/>
</dbReference>
<sequence>MTTLRIVYTKENYMSFLGHLELMKLFERVFRYNKLPLKFSEGFNPIPKMTYASPLSVGYSSKAEVMEVQLESEVPLSDILKLNFPDGIKVVDAAYVTSKKSLMASLTHSEYLIKVEFKQSIQQLPIDEWIQDFLNQSEVLYEKKAKNGNMRSLNIIELIDSLKIVYKGEQEMILRAIVQTGSQGSLNPETLVKVMCKHFGIPQEIDNIRVERLQLFFKNEDKLTPLFEMSV</sequence>
<evidence type="ECO:0000313" key="3">
    <source>
        <dbReference type="Proteomes" id="UP001158045"/>
    </source>
</evidence>
<dbReference type="InterPro" id="IPR018768">
    <property type="entry name" value="DUF2344"/>
</dbReference>